<reference evidence="1 2" key="1">
    <citation type="journal article" date="2018" name="New Phytol.">
        <title>Phylogenomics of Endogonaceae and evolution of mycorrhizas within Mucoromycota.</title>
        <authorList>
            <person name="Chang Y."/>
            <person name="Desiro A."/>
            <person name="Na H."/>
            <person name="Sandor L."/>
            <person name="Lipzen A."/>
            <person name="Clum A."/>
            <person name="Barry K."/>
            <person name="Grigoriev I.V."/>
            <person name="Martin F.M."/>
            <person name="Stajich J.E."/>
            <person name="Smith M.E."/>
            <person name="Bonito G."/>
            <person name="Spatafora J.W."/>
        </authorList>
    </citation>
    <scope>NUCLEOTIDE SEQUENCE [LARGE SCALE GENOMIC DNA]</scope>
    <source>
        <strain evidence="1 2">GMNB39</strain>
    </source>
</reference>
<name>A0A433A180_9FUNG</name>
<dbReference type="SUPFAM" id="SSF53300">
    <property type="entry name" value="vWA-like"/>
    <property type="match status" value="1"/>
</dbReference>
<accession>A0A433A180</accession>
<organism evidence="1 2">
    <name type="scientific">Jimgerdemannia flammicorona</name>
    <dbReference type="NCBI Taxonomy" id="994334"/>
    <lineage>
        <taxon>Eukaryota</taxon>
        <taxon>Fungi</taxon>
        <taxon>Fungi incertae sedis</taxon>
        <taxon>Mucoromycota</taxon>
        <taxon>Mucoromycotina</taxon>
        <taxon>Endogonomycetes</taxon>
        <taxon>Endogonales</taxon>
        <taxon>Endogonaceae</taxon>
        <taxon>Jimgerdemannia</taxon>
    </lineage>
</organism>
<dbReference type="CDD" id="cd00198">
    <property type="entry name" value="vWFA"/>
    <property type="match status" value="1"/>
</dbReference>
<proteinExistence type="predicted"/>
<evidence type="ECO:0000313" key="1">
    <source>
        <dbReference type="EMBL" id="RUO96481.1"/>
    </source>
</evidence>
<dbReference type="OrthoDB" id="2377576at2759"/>
<protein>
    <submittedName>
        <fullName evidence="1">Uncharacterized protein</fullName>
    </submittedName>
</protein>
<gene>
    <name evidence="1" type="ORF">BC936DRAFT_141976</name>
</gene>
<dbReference type="InterPro" id="IPR052969">
    <property type="entry name" value="Thr-specific_kinase-like"/>
</dbReference>
<keyword evidence="2" id="KW-1185">Reference proteome</keyword>
<dbReference type="Gene3D" id="3.40.50.410">
    <property type="entry name" value="von Willebrand factor, type A domain"/>
    <property type="match status" value="1"/>
</dbReference>
<dbReference type="InterPro" id="IPR036465">
    <property type="entry name" value="vWFA_dom_sf"/>
</dbReference>
<dbReference type="EMBL" id="RBNI01021013">
    <property type="protein sequence ID" value="RUO96481.1"/>
    <property type="molecule type" value="Genomic_DNA"/>
</dbReference>
<sequence length="375" mass="41011">MQKRTPNTQGPSESNDSYRPGHLRSSVAPQTGTSWLGSRANTLRFSSIFQGGSSTLGFHSSSALDSRIADLRHNAGILRSPAQLSGSFLRSSAAPEPSGGSHIVPGRQPMNLPANSLSSRLNSLRSSATVQSSSSSGSSRVNSLAAQIGQSSIYSAGFETQQCVDVVFLCDVTGSMQYIIDAVYNKLEEIVDAVIDKFPGVLFRTAFVGYRDTTDGNGRLVIQDFQDDPAEMKRFIHTVRAWGGGGDGPEDVFGGLAAIPELAWRSKARIMLHIADMPCHGERFHGGRCRKDNHPDGDPNGHTAEDLLRCIFEKRIQYYFLKLTNETDMMIKIFNEIAMQYDRHIETKSLQSPVHDFVPTVVESISTSMRSSGFK</sequence>
<dbReference type="PANTHER" id="PTHR47763">
    <property type="entry name" value="ALPHA-PROTEIN KINASE VWKA"/>
    <property type="match status" value="1"/>
</dbReference>
<evidence type="ECO:0000313" key="2">
    <source>
        <dbReference type="Proteomes" id="UP000268093"/>
    </source>
</evidence>
<dbReference type="PANTHER" id="PTHR47763:SF4">
    <property type="entry name" value="ALPHA-PROTEIN KINASE VWKA"/>
    <property type="match status" value="1"/>
</dbReference>
<dbReference type="Proteomes" id="UP000268093">
    <property type="component" value="Unassembled WGS sequence"/>
</dbReference>
<comment type="caution">
    <text evidence="1">The sequence shown here is derived from an EMBL/GenBank/DDBJ whole genome shotgun (WGS) entry which is preliminary data.</text>
</comment>